<organism evidence="1 2">
    <name type="scientific">Brevundimonas nasdae</name>
    <dbReference type="NCBI Taxonomy" id="172043"/>
    <lineage>
        <taxon>Bacteria</taxon>
        <taxon>Pseudomonadati</taxon>
        <taxon>Pseudomonadota</taxon>
        <taxon>Alphaproteobacteria</taxon>
        <taxon>Caulobacterales</taxon>
        <taxon>Caulobacteraceae</taxon>
        <taxon>Brevundimonas</taxon>
    </lineage>
</organism>
<protein>
    <submittedName>
        <fullName evidence="1">Uncharacterized protein</fullName>
    </submittedName>
</protein>
<name>A0A0B4CQF5_9CAUL</name>
<gene>
    <name evidence="1" type="ORF">RM53_11215</name>
</gene>
<reference evidence="1 2" key="1">
    <citation type="submission" date="2014-12" db="EMBL/GenBank/DDBJ databases">
        <title>Genome sequencing of Brevundimonas nasdae TPW30.</title>
        <authorList>
            <person name="Tan P.W."/>
            <person name="Chan K.-G."/>
        </authorList>
    </citation>
    <scope>NUCLEOTIDE SEQUENCE [LARGE SCALE GENOMIC DNA]</scope>
    <source>
        <strain evidence="1 2">TPW30</strain>
    </source>
</reference>
<dbReference type="EMBL" id="JWSY01000020">
    <property type="protein sequence ID" value="KIC56626.1"/>
    <property type="molecule type" value="Genomic_DNA"/>
</dbReference>
<accession>A0A0B4CQF5</accession>
<dbReference type="Proteomes" id="UP000031166">
    <property type="component" value="Unassembled WGS sequence"/>
</dbReference>
<evidence type="ECO:0000313" key="1">
    <source>
        <dbReference type="EMBL" id="KIC56626.1"/>
    </source>
</evidence>
<sequence length="130" mass="14341">MKFDKGAAPKTAWTPASANRAQSCVDACPRFGLVAFLALRFRDPSCLQRSGLKCGCAFRRNAKLGADLICILTATSSHRLPQRLDGLISLSLDVRCFEQLTLSLRQFEFSQLGPRLVVPGLPRQSFASRR</sequence>
<comment type="caution">
    <text evidence="1">The sequence shown here is derived from an EMBL/GenBank/DDBJ whole genome shotgun (WGS) entry which is preliminary data.</text>
</comment>
<proteinExistence type="predicted"/>
<dbReference type="STRING" id="172043.RM53_11215"/>
<dbReference type="AlphaFoldDB" id="A0A0B4CQF5"/>
<evidence type="ECO:0000313" key="2">
    <source>
        <dbReference type="Proteomes" id="UP000031166"/>
    </source>
</evidence>